<sequence length="169" mass="19175">MKRTLLGLSLYAMAMSAAHAGTAEVTWGDVDEFHDVRAAADERPGYQERLVNELTAHFQELATTLPEGYTWKVKVTDLDLAGRLDFAEVGSRTKQVRTVDDIEYPRINFKSELTDASGNVVEQRSVELKDMRFLDGVSRASRAQNERLYFEKKMIRDWFHSGEGPKKSS</sequence>
<feature type="chain" id="PRO_5012486857" description="DUF3016 domain-containing protein" evidence="1">
    <location>
        <begin position="21"/>
        <end position="169"/>
    </location>
</feature>
<feature type="signal peptide" evidence="1">
    <location>
        <begin position="1"/>
        <end position="20"/>
    </location>
</feature>
<dbReference type="AlphaFoldDB" id="A0A1Y6FXP9"/>
<dbReference type="RefSeq" id="WP_086435166.1">
    <property type="nucleotide sequence ID" value="NZ_FXWH01000002.1"/>
</dbReference>
<evidence type="ECO:0000313" key="3">
    <source>
        <dbReference type="Proteomes" id="UP000194450"/>
    </source>
</evidence>
<proteinExistence type="predicted"/>
<dbReference type="EMBL" id="FXWH01000002">
    <property type="protein sequence ID" value="SMQ80129.1"/>
    <property type="molecule type" value="Genomic_DNA"/>
</dbReference>
<dbReference type="OrthoDB" id="195620at2"/>
<dbReference type="Pfam" id="PF11454">
    <property type="entry name" value="DUF3016"/>
    <property type="match status" value="1"/>
</dbReference>
<name>A0A1Y6FXP9_9GAMM</name>
<accession>A0A1Y6FXP9</accession>
<reference evidence="3" key="1">
    <citation type="submission" date="2017-04" db="EMBL/GenBank/DDBJ databases">
        <authorList>
            <person name="Varghese N."/>
            <person name="Submissions S."/>
        </authorList>
    </citation>
    <scope>NUCLEOTIDE SEQUENCE [LARGE SCALE GENOMIC DNA]</scope>
</reference>
<evidence type="ECO:0000313" key="2">
    <source>
        <dbReference type="EMBL" id="SMQ80129.1"/>
    </source>
</evidence>
<evidence type="ECO:0000256" key="1">
    <source>
        <dbReference type="SAM" id="SignalP"/>
    </source>
</evidence>
<dbReference type="Proteomes" id="UP000194450">
    <property type="component" value="Unassembled WGS sequence"/>
</dbReference>
<dbReference type="InterPro" id="IPR021557">
    <property type="entry name" value="DUF3016"/>
</dbReference>
<gene>
    <name evidence="2" type="ORF">SAMN06297229_2040</name>
</gene>
<organism evidence="2 3">
    <name type="scientific">Pseudidiomarina planktonica</name>
    <dbReference type="NCBI Taxonomy" id="1323738"/>
    <lineage>
        <taxon>Bacteria</taxon>
        <taxon>Pseudomonadati</taxon>
        <taxon>Pseudomonadota</taxon>
        <taxon>Gammaproteobacteria</taxon>
        <taxon>Alteromonadales</taxon>
        <taxon>Idiomarinaceae</taxon>
        <taxon>Pseudidiomarina</taxon>
    </lineage>
</organism>
<keyword evidence="3" id="KW-1185">Reference proteome</keyword>
<keyword evidence="1" id="KW-0732">Signal</keyword>
<evidence type="ECO:0008006" key="4">
    <source>
        <dbReference type="Google" id="ProtNLM"/>
    </source>
</evidence>
<protein>
    <recommendedName>
        <fullName evidence="4">DUF3016 domain-containing protein</fullName>
    </recommendedName>
</protein>